<dbReference type="AlphaFoldDB" id="A0A1I1A4K0"/>
<dbReference type="GO" id="GO:0070677">
    <property type="term" value="F:rRNA (cytosine-2'-O-)-methyltransferase activity"/>
    <property type="evidence" value="ECO:0007669"/>
    <property type="project" value="UniProtKB-UniRule"/>
</dbReference>
<dbReference type="Proteomes" id="UP000198642">
    <property type="component" value="Unassembled WGS sequence"/>
</dbReference>
<dbReference type="Gene3D" id="3.40.1010.10">
    <property type="entry name" value="Cobalt-precorrin-4 Transmethylase, Domain 1"/>
    <property type="match status" value="1"/>
</dbReference>
<dbReference type="InterPro" id="IPR008189">
    <property type="entry name" value="rRNA_ssu_MeTfrase_I"/>
</dbReference>
<evidence type="ECO:0000313" key="9">
    <source>
        <dbReference type="Proteomes" id="UP000198642"/>
    </source>
</evidence>
<sequence>MNIQKSFSGQAQQTVYVVPTPIGNLEDITFRALKTLTEVSVIAAEDTRNTKKLLNHFEITTPLVSYHEHNKEKRGEELLARLEKGESIALVSDAGMPAISDPGYELVQEAIAADVAIVVMPGANAALCALVGSGLPADEFLFYGFLPRKKKEKEAELGRLKSMRATLLLYESPYRIKDTLQMLHVHLGNRQIAVARELTKKFEEYARGTVEEIMVWAETAELKGEFCLVIAGTSSESVQENDLWWSSFSIVEHVTYYINEADLSSKEAIKRVAADRHMPKRDVYQAFHIDQQER</sequence>
<organism evidence="8 9">
    <name type="scientific">Lentibacillus halodurans</name>
    <dbReference type="NCBI Taxonomy" id="237679"/>
    <lineage>
        <taxon>Bacteria</taxon>
        <taxon>Bacillati</taxon>
        <taxon>Bacillota</taxon>
        <taxon>Bacilli</taxon>
        <taxon>Bacillales</taxon>
        <taxon>Bacillaceae</taxon>
        <taxon>Lentibacillus</taxon>
    </lineage>
</organism>
<dbReference type="InterPro" id="IPR014777">
    <property type="entry name" value="4pyrrole_Mease_sub1"/>
</dbReference>
<dbReference type="PIRSF" id="PIRSF005917">
    <property type="entry name" value="MTase_YraL"/>
    <property type="match status" value="1"/>
</dbReference>
<evidence type="ECO:0000256" key="1">
    <source>
        <dbReference type="ARBA" id="ARBA00022490"/>
    </source>
</evidence>
<keyword evidence="3 6" id="KW-0489">Methyltransferase</keyword>
<dbReference type="InterPro" id="IPR035996">
    <property type="entry name" value="4pyrrol_Methylase_sf"/>
</dbReference>
<comment type="similarity">
    <text evidence="6">Belongs to the methyltransferase superfamily. RsmI family.</text>
</comment>
<accession>A0A1I1A4K0</accession>
<evidence type="ECO:0000256" key="5">
    <source>
        <dbReference type="ARBA" id="ARBA00022691"/>
    </source>
</evidence>
<dbReference type="HAMAP" id="MF_01877">
    <property type="entry name" value="16SrRNA_methyltr_I"/>
    <property type="match status" value="1"/>
</dbReference>
<dbReference type="InterPro" id="IPR000878">
    <property type="entry name" value="4pyrrol_Mease"/>
</dbReference>
<keyword evidence="2 6" id="KW-0698">rRNA processing</keyword>
<evidence type="ECO:0000256" key="6">
    <source>
        <dbReference type="HAMAP-Rule" id="MF_01877"/>
    </source>
</evidence>
<keyword evidence="1 6" id="KW-0963">Cytoplasm</keyword>
<dbReference type="FunFam" id="3.30.950.10:FF:000002">
    <property type="entry name" value="Ribosomal RNA small subunit methyltransferase I"/>
    <property type="match status" value="1"/>
</dbReference>
<dbReference type="PANTHER" id="PTHR46111">
    <property type="entry name" value="RIBOSOMAL RNA SMALL SUBUNIT METHYLTRANSFERASE I"/>
    <property type="match status" value="1"/>
</dbReference>
<dbReference type="STRING" id="237679.SAMN04488072_11545"/>
<dbReference type="PROSITE" id="PS01296">
    <property type="entry name" value="RSMI"/>
    <property type="match status" value="1"/>
</dbReference>
<dbReference type="EMBL" id="FOJW01000015">
    <property type="protein sequence ID" value="SFB31498.1"/>
    <property type="molecule type" value="Genomic_DNA"/>
</dbReference>
<dbReference type="CDD" id="cd11648">
    <property type="entry name" value="RsmI"/>
    <property type="match status" value="1"/>
</dbReference>
<dbReference type="InterPro" id="IPR014776">
    <property type="entry name" value="4pyrrole_Mease_sub2"/>
</dbReference>
<keyword evidence="4 6" id="KW-0808">Transferase</keyword>
<dbReference type="SUPFAM" id="SSF53790">
    <property type="entry name" value="Tetrapyrrole methylase"/>
    <property type="match status" value="1"/>
</dbReference>
<dbReference type="FunFam" id="3.40.1010.10:FF:000002">
    <property type="entry name" value="Ribosomal RNA small subunit methyltransferase I"/>
    <property type="match status" value="1"/>
</dbReference>
<dbReference type="RefSeq" id="WP_090240521.1">
    <property type="nucleotide sequence ID" value="NZ_FOJW01000015.1"/>
</dbReference>
<dbReference type="InterPro" id="IPR018063">
    <property type="entry name" value="SAM_MeTrfase_RsmI_CS"/>
</dbReference>
<feature type="domain" description="Tetrapyrrole methylase" evidence="7">
    <location>
        <begin position="14"/>
        <end position="213"/>
    </location>
</feature>
<comment type="function">
    <text evidence="6">Catalyzes the 2'-O-methylation of the ribose of cytidine 1402 (C1402) in 16S rRNA.</text>
</comment>
<dbReference type="PANTHER" id="PTHR46111:SF1">
    <property type="entry name" value="RIBOSOMAL RNA SMALL SUBUNIT METHYLTRANSFERASE I"/>
    <property type="match status" value="1"/>
</dbReference>
<dbReference type="Gene3D" id="3.30.950.10">
    <property type="entry name" value="Methyltransferase, Cobalt-precorrin-4 Transmethylase, Domain 2"/>
    <property type="match status" value="1"/>
</dbReference>
<evidence type="ECO:0000259" key="7">
    <source>
        <dbReference type="Pfam" id="PF00590"/>
    </source>
</evidence>
<comment type="catalytic activity">
    <reaction evidence="6">
        <text>cytidine(1402) in 16S rRNA + S-adenosyl-L-methionine = 2'-O-methylcytidine(1402) in 16S rRNA + S-adenosyl-L-homocysteine + H(+)</text>
        <dbReference type="Rhea" id="RHEA:42924"/>
        <dbReference type="Rhea" id="RHEA-COMP:10285"/>
        <dbReference type="Rhea" id="RHEA-COMP:10286"/>
        <dbReference type="ChEBI" id="CHEBI:15378"/>
        <dbReference type="ChEBI" id="CHEBI:57856"/>
        <dbReference type="ChEBI" id="CHEBI:59789"/>
        <dbReference type="ChEBI" id="CHEBI:74495"/>
        <dbReference type="ChEBI" id="CHEBI:82748"/>
        <dbReference type="EC" id="2.1.1.198"/>
    </reaction>
</comment>
<evidence type="ECO:0000256" key="4">
    <source>
        <dbReference type="ARBA" id="ARBA00022679"/>
    </source>
</evidence>
<dbReference type="OrthoDB" id="9809084at2"/>
<dbReference type="NCBIfam" id="TIGR00096">
    <property type="entry name" value="16S rRNA (cytidine(1402)-2'-O)-methyltransferase"/>
    <property type="match status" value="1"/>
</dbReference>
<proteinExistence type="inferred from homology"/>
<evidence type="ECO:0000256" key="3">
    <source>
        <dbReference type="ARBA" id="ARBA00022603"/>
    </source>
</evidence>
<keyword evidence="9" id="KW-1185">Reference proteome</keyword>
<name>A0A1I1A4K0_9BACI</name>
<keyword evidence="5 6" id="KW-0949">S-adenosyl-L-methionine</keyword>
<protein>
    <recommendedName>
        <fullName evidence="6">Ribosomal RNA small subunit methyltransferase I</fullName>
        <ecNumber evidence="6">2.1.1.198</ecNumber>
    </recommendedName>
    <alternativeName>
        <fullName evidence="6">16S rRNA 2'-O-ribose C1402 methyltransferase</fullName>
    </alternativeName>
    <alternativeName>
        <fullName evidence="6">rRNA (cytidine-2'-O-)-methyltransferase RsmI</fullName>
    </alternativeName>
</protein>
<dbReference type="GO" id="GO:0005737">
    <property type="term" value="C:cytoplasm"/>
    <property type="evidence" value="ECO:0007669"/>
    <property type="project" value="UniProtKB-SubCell"/>
</dbReference>
<evidence type="ECO:0000313" key="8">
    <source>
        <dbReference type="EMBL" id="SFB31498.1"/>
    </source>
</evidence>
<gene>
    <name evidence="6" type="primary">rsmI</name>
    <name evidence="8" type="ORF">SAMN04488072_11545</name>
</gene>
<reference evidence="8 9" key="1">
    <citation type="submission" date="2016-10" db="EMBL/GenBank/DDBJ databases">
        <authorList>
            <person name="de Groot N.N."/>
        </authorList>
    </citation>
    <scope>NUCLEOTIDE SEQUENCE [LARGE SCALE GENOMIC DNA]</scope>
    <source>
        <strain evidence="8 9">CGMCC 1.3702</strain>
    </source>
</reference>
<dbReference type="Pfam" id="PF00590">
    <property type="entry name" value="TP_methylase"/>
    <property type="match status" value="1"/>
</dbReference>
<evidence type="ECO:0000256" key="2">
    <source>
        <dbReference type="ARBA" id="ARBA00022552"/>
    </source>
</evidence>
<dbReference type="EC" id="2.1.1.198" evidence="6"/>
<comment type="subcellular location">
    <subcellularLocation>
        <location evidence="6">Cytoplasm</location>
    </subcellularLocation>
</comment>